<evidence type="ECO:0000313" key="2">
    <source>
        <dbReference type="Proteomes" id="UP000054217"/>
    </source>
</evidence>
<dbReference type="InParanoid" id="A0A0C3PMW3"/>
<organism evidence="1 2">
    <name type="scientific">Pisolithus tinctorius Marx 270</name>
    <dbReference type="NCBI Taxonomy" id="870435"/>
    <lineage>
        <taxon>Eukaryota</taxon>
        <taxon>Fungi</taxon>
        <taxon>Dikarya</taxon>
        <taxon>Basidiomycota</taxon>
        <taxon>Agaricomycotina</taxon>
        <taxon>Agaricomycetes</taxon>
        <taxon>Agaricomycetidae</taxon>
        <taxon>Boletales</taxon>
        <taxon>Sclerodermatineae</taxon>
        <taxon>Pisolithaceae</taxon>
        <taxon>Pisolithus</taxon>
    </lineage>
</organism>
<keyword evidence="2" id="KW-1185">Reference proteome</keyword>
<reference evidence="1 2" key="1">
    <citation type="submission" date="2014-04" db="EMBL/GenBank/DDBJ databases">
        <authorList>
            <consortium name="DOE Joint Genome Institute"/>
            <person name="Kuo A."/>
            <person name="Kohler A."/>
            <person name="Costa M.D."/>
            <person name="Nagy L.G."/>
            <person name="Floudas D."/>
            <person name="Copeland A."/>
            <person name="Barry K.W."/>
            <person name="Cichocki N."/>
            <person name="Veneault-Fourrey C."/>
            <person name="LaButti K."/>
            <person name="Lindquist E.A."/>
            <person name="Lipzen A."/>
            <person name="Lundell T."/>
            <person name="Morin E."/>
            <person name="Murat C."/>
            <person name="Sun H."/>
            <person name="Tunlid A."/>
            <person name="Henrissat B."/>
            <person name="Grigoriev I.V."/>
            <person name="Hibbett D.S."/>
            <person name="Martin F."/>
            <person name="Nordberg H.P."/>
            <person name="Cantor M.N."/>
            <person name="Hua S.X."/>
        </authorList>
    </citation>
    <scope>NUCLEOTIDE SEQUENCE [LARGE SCALE GENOMIC DNA]</scope>
    <source>
        <strain evidence="1 2">Marx 270</strain>
    </source>
</reference>
<proteinExistence type="predicted"/>
<sequence>MGCTLGERPRDGQVDNSPLFSKCITRKKGDISSILRCDVQSYPPIRTLTPLQC</sequence>
<protein>
    <submittedName>
        <fullName evidence="1">Uncharacterized protein</fullName>
    </submittedName>
</protein>
<accession>A0A0C3PMW3</accession>
<dbReference type="HOGENOM" id="CLU_3069650_0_0_1"/>
<reference evidence="2" key="2">
    <citation type="submission" date="2015-01" db="EMBL/GenBank/DDBJ databases">
        <title>Evolutionary Origins and Diversification of the Mycorrhizal Mutualists.</title>
        <authorList>
            <consortium name="DOE Joint Genome Institute"/>
            <consortium name="Mycorrhizal Genomics Consortium"/>
            <person name="Kohler A."/>
            <person name="Kuo A."/>
            <person name="Nagy L.G."/>
            <person name="Floudas D."/>
            <person name="Copeland A."/>
            <person name="Barry K.W."/>
            <person name="Cichocki N."/>
            <person name="Veneault-Fourrey C."/>
            <person name="LaButti K."/>
            <person name="Lindquist E.A."/>
            <person name="Lipzen A."/>
            <person name="Lundell T."/>
            <person name="Morin E."/>
            <person name="Murat C."/>
            <person name="Riley R."/>
            <person name="Ohm R."/>
            <person name="Sun H."/>
            <person name="Tunlid A."/>
            <person name="Henrissat B."/>
            <person name="Grigoriev I.V."/>
            <person name="Hibbett D.S."/>
            <person name="Martin F."/>
        </authorList>
    </citation>
    <scope>NUCLEOTIDE SEQUENCE [LARGE SCALE GENOMIC DNA]</scope>
    <source>
        <strain evidence="2">Marx 270</strain>
    </source>
</reference>
<dbReference type="AlphaFoldDB" id="A0A0C3PMW3"/>
<dbReference type="Proteomes" id="UP000054217">
    <property type="component" value="Unassembled WGS sequence"/>
</dbReference>
<gene>
    <name evidence="1" type="ORF">M404DRAFT_996537</name>
</gene>
<dbReference type="EMBL" id="KN831954">
    <property type="protein sequence ID" value="KIO09704.1"/>
    <property type="molecule type" value="Genomic_DNA"/>
</dbReference>
<name>A0A0C3PMW3_PISTI</name>
<evidence type="ECO:0000313" key="1">
    <source>
        <dbReference type="EMBL" id="KIO09704.1"/>
    </source>
</evidence>